<feature type="compositionally biased region" description="Polar residues" evidence="4">
    <location>
        <begin position="254"/>
        <end position="270"/>
    </location>
</feature>
<name>A0A8S3YPH0_9EUPU</name>
<dbReference type="EMBL" id="CAJHNH020000224">
    <property type="protein sequence ID" value="CAG5116236.1"/>
    <property type="molecule type" value="Genomic_DNA"/>
</dbReference>
<accession>A0A8S3YPH0</accession>
<dbReference type="OrthoDB" id="6288034at2759"/>
<evidence type="ECO:0000256" key="3">
    <source>
        <dbReference type="ARBA" id="ARBA00022490"/>
    </source>
</evidence>
<feature type="region of interest" description="Disordered" evidence="4">
    <location>
        <begin position="251"/>
        <end position="289"/>
    </location>
</feature>
<dbReference type="GO" id="GO:0005737">
    <property type="term" value="C:cytoplasm"/>
    <property type="evidence" value="ECO:0007669"/>
    <property type="project" value="UniProtKB-SubCell"/>
</dbReference>
<keyword evidence="6" id="KW-1185">Reference proteome</keyword>
<feature type="compositionally biased region" description="Polar residues" evidence="4">
    <location>
        <begin position="37"/>
        <end position="48"/>
    </location>
</feature>
<dbReference type="AlphaFoldDB" id="A0A8S3YPH0"/>
<feature type="compositionally biased region" description="Polar residues" evidence="4">
    <location>
        <begin position="11"/>
        <end position="27"/>
    </location>
</feature>
<comment type="caution">
    <text evidence="5">The sequence shown here is derived from an EMBL/GenBank/DDBJ whole genome shotgun (WGS) entry which is preliminary data.</text>
</comment>
<comment type="similarity">
    <text evidence="2">Belongs to the peptidase C65 family. Otulin subfamily.</text>
</comment>
<dbReference type="PANTHER" id="PTHR33662">
    <property type="entry name" value="OTU DEUBIQUITINASE WITH LINEAR LINKAGE-SPECIFICITY A-RELATED"/>
    <property type="match status" value="1"/>
</dbReference>
<keyword evidence="3" id="KW-0963">Cytoplasm</keyword>
<feature type="compositionally biased region" description="Basic residues" evidence="4">
    <location>
        <begin position="67"/>
        <end position="76"/>
    </location>
</feature>
<dbReference type="GO" id="GO:1990108">
    <property type="term" value="P:protein linear deubiquitination"/>
    <property type="evidence" value="ECO:0007669"/>
    <property type="project" value="TreeGrafter"/>
</dbReference>
<feature type="region of interest" description="Disordered" evidence="4">
    <location>
        <begin position="1"/>
        <end position="80"/>
    </location>
</feature>
<comment type="subcellular location">
    <subcellularLocation>
        <location evidence="1">Cytoplasm</location>
    </subcellularLocation>
</comment>
<evidence type="ECO:0000313" key="6">
    <source>
        <dbReference type="Proteomes" id="UP000678393"/>
    </source>
</evidence>
<dbReference type="Pfam" id="PF16218">
    <property type="entry name" value="Peptidase_C101"/>
    <property type="match status" value="1"/>
</dbReference>
<evidence type="ECO:0000256" key="2">
    <source>
        <dbReference type="ARBA" id="ARBA00010267"/>
    </source>
</evidence>
<sequence>KLASGHGASLRTASRSSHNSHTKSNLGLPNHRLEGCTDSSNGFLTSLSDIDPLVSSPRRVSNESSPRHRNAGHRGRGNSPLRAIQHQQLHNRHTDWSYGEDPSMEFDPSLEVSESIRSFNSSAEEIDWDCEEDNRDRMSSVPQFQHSLSDLQFKQSLLQRIHEWSTFAEEYNKSRSPTPDCYPVRFVRRSRSLDRHIGDPSLILVSDPADTKPVEIEPTVERNLETLEYELHDIQGEFESITSKLHELIEQGKGDSSNTAAPASSKQLNSPVVRGQRAASAPRTIEDKQLRKMRTQWDHVPSSACSDSSRSSRASSVEYAWDLGDYKHNHSTAVTGDRPQVSSRSEGIDPEHPASRGMQVDDTSSYSSHGAEAINIGPPVDISAYAEQEWKGDTDKARAIREGYNRVPKLVSCHRICVIRGDNYCGLRSVLFQVLVNGLRVNQGWSGIIRIMDSLHDLYSDPDVGLSEWTFANRLPSHSKDKLTSLSKCALSLYATIEEVCNLPSREEREHRTIGLFNTNTTFDVELMEGLKIMMLLTLKDLKSQVEDGEDVPLFGHLLFARDTSESVSAFLKNHLNSVGDTGGLEQVEMCLLGYTLGVRIRVLRLAQSGHEDFQSVFPDDVSADWPYVDLLVEDDRHYNVPLP</sequence>
<feature type="region of interest" description="Disordered" evidence="4">
    <location>
        <begin position="330"/>
        <end position="373"/>
    </location>
</feature>
<dbReference type="CDD" id="cd22790">
    <property type="entry name" value="OTU_OTUL-like"/>
    <property type="match status" value="1"/>
</dbReference>
<feature type="non-terminal residue" evidence="5">
    <location>
        <position position="644"/>
    </location>
</feature>
<evidence type="ECO:0000313" key="5">
    <source>
        <dbReference type="EMBL" id="CAG5116236.1"/>
    </source>
</evidence>
<proteinExistence type="inferred from homology"/>
<reference evidence="5" key="1">
    <citation type="submission" date="2021-04" db="EMBL/GenBank/DDBJ databases">
        <authorList>
            <consortium name="Molecular Ecology Group"/>
        </authorList>
    </citation>
    <scope>NUCLEOTIDE SEQUENCE</scope>
</reference>
<gene>
    <name evidence="5" type="ORF">CUNI_LOCUS1794</name>
</gene>
<dbReference type="Proteomes" id="UP000678393">
    <property type="component" value="Unassembled WGS sequence"/>
</dbReference>
<protein>
    <submittedName>
        <fullName evidence="5">Uncharacterized protein</fullName>
    </submittedName>
</protein>
<evidence type="ECO:0000256" key="1">
    <source>
        <dbReference type="ARBA" id="ARBA00004496"/>
    </source>
</evidence>
<dbReference type="InterPro" id="IPR023235">
    <property type="entry name" value="FAM105"/>
</dbReference>
<dbReference type="PANTHER" id="PTHR33662:SF3">
    <property type="entry name" value="FIBROUS SHEATH CABYR-BINDING PROTEIN-LIKE-RELATED"/>
    <property type="match status" value="1"/>
</dbReference>
<organism evidence="5 6">
    <name type="scientific">Candidula unifasciata</name>
    <dbReference type="NCBI Taxonomy" id="100452"/>
    <lineage>
        <taxon>Eukaryota</taxon>
        <taxon>Metazoa</taxon>
        <taxon>Spiralia</taxon>
        <taxon>Lophotrochozoa</taxon>
        <taxon>Mollusca</taxon>
        <taxon>Gastropoda</taxon>
        <taxon>Heterobranchia</taxon>
        <taxon>Euthyneura</taxon>
        <taxon>Panpulmonata</taxon>
        <taxon>Eupulmonata</taxon>
        <taxon>Stylommatophora</taxon>
        <taxon>Helicina</taxon>
        <taxon>Helicoidea</taxon>
        <taxon>Geomitridae</taxon>
        <taxon>Candidula</taxon>
    </lineage>
</organism>
<dbReference type="GO" id="GO:0004843">
    <property type="term" value="F:cysteine-type deubiquitinase activity"/>
    <property type="evidence" value="ECO:0007669"/>
    <property type="project" value="TreeGrafter"/>
</dbReference>
<dbReference type="PRINTS" id="PR02055">
    <property type="entry name" value="PROTEINF105"/>
</dbReference>
<evidence type="ECO:0000256" key="4">
    <source>
        <dbReference type="SAM" id="MobiDB-lite"/>
    </source>
</evidence>